<gene>
    <name evidence="2" type="ORF">FHP08_06570</name>
</gene>
<evidence type="ECO:0000256" key="1">
    <source>
        <dbReference type="SAM" id="MobiDB-lite"/>
    </source>
</evidence>
<proteinExistence type="predicted"/>
<evidence type="ECO:0000313" key="3">
    <source>
        <dbReference type="Proteomes" id="UP000321548"/>
    </source>
</evidence>
<organism evidence="2 3">
    <name type="scientific">Zeimonas arvi</name>
    <dbReference type="NCBI Taxonomy" id="2498847"/>
    <lineage>
        <taxon>Bacteria</taxon>
        <taxon>Pseudomonadati</taxon>
        <taxon>Pseudomonadota</taxon>
        <taxon>Betaproteobacteria</taxon>
        <taxon>Burkholderiales</taxon>
        <taxon>Burkholderiaceae</taxon>
        <taxon>Zeimonas</taxon>
    </lineage>
</organism>
<name>A0A5C8P1X8_9BURK</name>
<dbReference type="EMBL" id="VDUY01000002">
    <property type="protein sequence ID" value="TXL67267.1"/>
    <property type="molecule type" value="Genomic_DNA"/>
</dbReference>
<feature type="region of interest" description="Disordered" evidence="1">
    <location>
        <begin position="1"/>
        <end position="68"/>
    </location>
</feature>
<reference evidence="2 3" key="1">
    <citation type="submission" date="2019-06" db="EMBL/GenBank/DDBJ databases">
        <title>Quisquiliibacterium sp. nov., isolated from a maize field.</title>
        <authorList>
            <person name="Lin S.-Y."/>
            <person name="Tsai C.-F."/>
            <person name="Young C.-C."/>
        </authorList>
    </citation>
    <scope>NUCLEOTIDE SEQUENCE [LARGE SCALE GENOMIC DNA]</scope>
    <source>
        <strain evidence="2 3">CC-CFT501</strain>
    </source>
</reference>
<protein>
    <submittedName>
        <fullName evidence="2">Uncharacterized protein</fullName>
    </submittedName>
</protein>
<keyword evidence="3" id="KW-1185">Reference proteome</keyword>
<comment type="caution">
    <text evidence="2">The sequence shown here is derived from an EMBL/GenBank/DDBJ whole genome shotgun (WGS) entry which is preliminary data.</text>
</comment>
<sequence>MDGFKQLKNADNVGQRLAGEAPSAAPGTPPPSALAPMSRVAASTASTMDAANAPTPFTRPRASGQPGRIESAAMQAGLGVVGMAYGGDPDVIGGGGARPIYGVTLPAGPDLALSEAIGPTSHAGYGAAGTPQPLGPIARAARHHLGTASAGSRGALSITGAGETGPVGAAVVDITPEQMVAGLPASEQLDMRQILGLLAEEEVIDERRRSKEQGQVQKLLSQSQARSRARLLEMLSSSYASLTSPDAG</sequence>
<dbReference type="Proteomes" id="UP000321548">
    <property type="component" value="Unassembled WGS sequence"/>
</dbReference>
<dbReference type="AlphaFoldDB" id="A0A5C8P1X8"/>
<evidence type="ECO:0000313" key="2">
    <source>
        <dbReference type="EMBL" id="TXL67267.1"/>
    </source>
</evidence>
<accession>A0A5C8P1X8</accession>